<evidence type="ECO:0008006" key="15">
    <source>
        <dbReference type="Google" id="ProtNLM"/>
    </source>
</evidence>
<proteinExistence type="inferred from homology"/>
<feature type="region of interest" description="Disordered" evidence="11">
    <location>
        <begin position="111"/>
        <end position="132"/>
    </location>
</feature>
<organism evidence="13 14">
    <name type="scientific">Rhypophila decipiens</name>
    <dbReference type="NCBI Taxonomy" id="261697"/>
    <lineage>
        <taxon>Eukaryota</taxon>
        <taxon>Fungi</taxon>
        <taxon>Dikarya</taxon>
        <taxon>Ascomycota</taxon>
        <taxon>Pezizomycotina</taxon>
        <taxon>Sordariomycetes</taxon>
        <taxon>Sordariomycetidae</taxon>
        <taxon>Sordariales</taxon>
        <taxon>Naviculisporaceae</taxon>
        <taxon>Rhypophila</taxon>
    </lineage>
</organism>
<sequence>MARFIPGVTLSPQSNQQVDLLTDLTRLLSRLQQTILRADAEREARLRSNEFEREKAQANITYARTLLTKLEQDALGTKILVRRQDQQTDLNRKRELLDQITERLSDLAEMAAADSSKNGEAGGDQDGDSDTTDVDDVLAEIITMTPSESLDSAKSVTTEELDHDNKAIPLDMPAPSPPIPQQEKPQDEASNEKESEQSLEAETSQTLRARRGRGTYKSEEEKQPILEKKEQARGHTTGSHLYGDSPSSPKQSKTTTVATTEAILDHQREEQDFLSESMLKMARELKLSSQALSSSLDEDKELVARTGDGMNKTGEGMDAVTRRMGTLQRMTEGEGYWGRLRLYAMVYGLMVVLVLVVFVLPKLRF</sequence>
<evidence type="ECO:0000256" key="4">
    <source>
        <dbReference type="ARBA" id="ARBA00022692"/>
    </source>
</evidence>
<dbReference type="Proteomes" id="UP001301769">
    <property type="component" value="Unassembled WGS sequence"/>
</dbReference>
<feature type="compositionally biased region" description="Polar residues" evidence="11">
    <location>
        <begin position="198"/>
        <end position="207"/>
    </location>
</feature>
<evidence type="ECO:0000313" key="14">
    <source>
        <dbReference type="Proteomes" id="UP001301769"/>
    </source>
</evidence>
<keyword evidence="4 12" id="KW-0812">Transmembrane</keyword>
<keyword evidence="7" id="KW-0653">Protein transport</keyword>
<evidence type="ECO:0000256" key="11">
    <source>
        <dbReference type="SAM" id="MobiDB-lite"/>
    </source>
</evidence>
<comment type="caution">
    <text evidence="13">The sequence shown here is derived from an EMBL/GenBank/DDBJ whole genome shotgun (WGS) entry which is preliminary data.</text>
</comment>
<feature type="compositionally biased region" description="Low complexity" evidence="11">
    <location>
        <begin position="245"/>
        <end position="256"/>
    </location>
</feature>
<gene>
    <name evidence="13" type="ORF">QBC37DRAFT_309722</name>
</gene>
<evidence type="ECO:0000256" key="7">
    <source>
        <dbReference type="ARBA" id="ARBA00022927"/>
    </source>
</evidence>
<reference evidence="13" key="1">
    <citation type="journal article" date="2023" name="Mol. Phylogenet. Evol.">
        <title>Genome-scale phylogeny and comparative genomics of the fungal order Sordariales.</title>
        <authorList>
            <person name="Hensen N."/>
            <person name="Bonometti L."/>
            <person name="Westerberg I."/>
            <person name="Brannstrom I.O."/>
            <person name="Guillou S."/>
            <person name="Cros-Aarteil S."/>
            <person name="Calhoun S."/>
            <person name="Haridas S."/>
            <person name="Kuo A."/>
            <person name="Mondo S."/>
            <person name="Pangilinan J."/>
            <person name="Riley R."/>
            <person name="LaButti K."/>
            <person name="Andreopoulos B."/>
            <person name="Lipzen A."/>
            <person name="Chen C."/>
            <person name="Yan M."/>
            <person name="Daum C."/>
            <person name="Ng V."/>
            <person name="Clum A."/>
            <person name="Steindorff A."/>
            <person name="Ohm R.A."/>
            <person name="Martin F."/>
            <person name="Silar P."/>
            <person name="Natvig D.O."/>
            <person name="Lalanne C."/>
            <person name="Gautier V."/>
            <person name="Ament-Velasquez S.L."/>
            <person name="Kruys A."/>
            <person name="Hutchinson M.I."/>
            <person name="Powell A.J."/>
            <person name="Barry K."/>
            <person name="Miller A.N."/>
            <person name="Grigoriev I.V."/>
            <person name="Debuchy R."/>
            <person name="Gladieux P."/>
            <person name="Hiltunen Thoren M."/>
            <person name="Johannesson H."/>
        </authorList>
    </citation>
    <scope>NUCLEOTIDE SEQUENCE</scope>
    <source>
        <strain evidence="13">PSN293</strain>
    </source>
</reference>
<evidence type="ECO:0000256" key="6">
    <source>
        <dbReference type="ARBA" id="ARBA00022892"/>
    </source>
</evidence>
<evidence type="ECO:0000256" key="12">
    <source>
        <dbReference type="SAM" id="Phobius"/>
    </source>
</evidence>
<keyword evidence="9 12" id="KW-0472">Membrane</keyword>
<feature type="compositionally biased region" description="Acidic residues" evidence="11">
    <location>
        <begin position="123"/>
        <end position="132"/>
    </location>
</feature>
<keyword evidence="8 12" id="KW-1133">Transmembrane helix</keyword>
<name>A0AAN6YDM5_9PEZI</name>
<evidence type="ECO:0000256" key="9">
    <source>
        <dbReference type="ARBA" id="ARBA00023136"/>
    </source>
</evidence>
<dbReference type="Pfam" id="PF09753">
    <property type="entry name" value="Use1"/>
    <property type="match status" value="1"/>
</dbReference>
<dbReference type="GO" id="GO:0006890">
    <property type="term" value="P:retrograde vesicle-mediated transport, Golgi to endoplasmic reticulum"/>
    <property type="evidence" value="ECO:0007669"/>
    <property type="project" value="TreeGrafter"/>
</dbReference>
<evidence type="ECO:0000256" key="5">
    <source>
        <dbReference type="ARBA" id="ARBA00022824"/>
    </source>
</evidence>
<keyword evidence="6" id="KW-0931">ER-Golgi transport</keyword>
<dbReference type="PANTHER" id="PTHR13050">
    <property type="entry name" value="USE1-LIKE PROTEIN"/>
    <property type="match status" value="1"/>
</dbReference>
<feature type="compositionally biased region" description="Basic and acidic residues" evidence="11">
    <location>
        <begin position="184"/>
        <end position="196"/>
    </location>
</feature>
<comment type="subcellular location">
    <subcellularLocation>
        <location evidence="1">Endoplasmic reticulum membrane</location>
        <topology evidence="1">Single-pass type IV membrane protein</topology>
    </subcellularLocation>
</comment>
<evidence type="ECO:0000256" key="10">
    <source>
        <dbReference type="SAM" id="Coils"/>
    </source>
</evidence>
<evidence type="ECO:0000256" key="3">
    <source>
        <dbReference type="ARBA" id="ARBA00022448"/>
    </source>
</evidence>
<keyword evidence="3" id="KW-0813">Transport</keyword>
<dbReference type="PANTHER" id="PTHR13050:SF7">
    <property type="entry name" value="VESICLE TRANSPORT PROTEIN USE1"/>
    <property type="match status" value="1"/>
</dbReference>
<keyword evidence="5" id="KW-0256">Endoplasmic reticulum</keyword>
<evidence type="ECO:0000313" key="13">
    <source>
        <dbReference type="EMBL" id="KAK4216686.1"/>
    </source>
</evidence>
<feature type="region of interest" description="Disordered" evidence="11">
    <location>
        <begin position="166"/>
        <end position="257"/>
    </location>
</feature>
<evidence type="ECO:0000256" key="8">
    <source>
        <dbReference type="ARBA" id="ARBA00022989"/>
    </source>
</evidence>
<keyword evidence="14" id="KW-1185">Reference proteome</keyword>
<evidence type="ECO:0000256" key="1">
    <source>
        <dbReference type="ARBA" id="ARBA00004163"/>
    </source>
</evidence>
<dbReference type="GO" id="GO:0005789">
    <property type="term" value="C:endoplasmic reticulum membrane"/>
    <property type="evidence" value="ECO:0007669"/>
    <property type="project" value="UniProtKB-SubCell"/>
</dbReference>
<keyword evidence="10" id="KW-0175">Coiled coil</keyword>
<dbReference type="EMBL" id="MU858066">
    <property type="protein sequence ID" value="KAK4216686.1"/>
    <property type="molecule type" value="Genomic_DNA"/>
</dbReference>
<feature type="transmembrane region" description="Helical" evidence="12">
    <location>
        <begin position="340"/>
        <end position="360"/>
    </location>
</feature>
<comment type="similarity">
    <text evidence="2">Belongs to the USE1 family.</text>
</comment>
<evidence type="ECO:0000256" key="2">
    <source>
        <dbReference type="ARBA" id="ARBA00007891"/>
    </source>
</evidence>
<dbReference type="GO" id="GO:0031201">
    <property type="term" value="C:SNARE complex"/>
    <property type="evidence" value="ECO:0007669"/>
    <property type="project" value="TreeGrafter"/>
</dbReference>
<reference evidence="13" key="2">
    <citation type="submission" date="2023-05" db="EMBL/GenBank/DDBJ databases">
        <authorList>
            <consortium name="Lawrence Berkeley National Laboratory"/>
            <person name="Steindorff A."/>
            <person name="Hensen N."/>
            <person name="Bonometti L."/>
            <person name="Westerberg I."/>
            <person name="Brannstrom I.O."/>
            <person name="Guillou S."/>
            <person name="Cros-Aarteil S."/>
            <person name="Calhoun S."/>
            <person name="Haridas S."/>
            <person name="Kuo A."/>
            <person name="Mondo S."/>
            <person name="Pangilinan J."/>
            <person name="Riley R."/>
            <person name="Labutti K."/>
            <person name="Andreopoulos B."/>
            <person name="Lipzen A."/>
            <person name="Chen C."/>
            <person name="Yanf M."/>
            <person name="Daum C."/>
            <person name="Ng V."/>
            <person name="Clum A."/>
            <person name="Ohm R."/>
            <person name="Martin F."/>
            <person name="Silar P."/>
            <person name="Natvig D."/>
            <person name="Lalanne C."/>
            <person name="Gautier V."/>
            <person name="Ament-Velasquez S.L."/>
            <person name="Kruys A."/>
            <person name="Hutchinson M.I."/>
            <person name="Powell A.J."/>
            <person name="Barry K."/>
            <person name="Miller A.N."/>
            <person name="Grigoriev I.V."/>
            <person name="Debuchy R."/>
            <person name="Gladieux P."/>
            <person name="Thoren M.H."/>
            <person name="Johannesson H."/>
        </authorList>
    </citation>
    <scope>NUCLEOTIDE SEQUENCE</scope>
    <source>
        <strain evidence="13">PSN293</strain>
    </source>
</reference>
<dbReference type="GO" id="GO:0015031">
    <property type="term" value="P:protein transport"/>
    <property type="evidence" value="ECO:0007669"/>
    <property type="project" value="UniProtKB-KW"/>
</dbReference>
<dbReference type="AlphaFoldDB" id="A0AAN6YDM5"/>
<dbReference type="GO" id="GO:0005484">
    <property type="term" value="F:SNAP receptor activity"/>
    <property type="evidence" value="ECO:0007669"/>
    <property type="project" value="TreeGrafter"/>
</dbReference>
<feature type="coiled-coil region" evidence="10">
    <location>
        <begin position="83"/>
        <end position="110"/>
    </location>
</feature>
<feature type="compositionally biased region" description="Basic and acidic residues" evidence="11">
    <location>
        <begin position="216"/>
        <end position="233"/>
    </location>
</feature>
<accession>A0AAN6YDM5</accession>
<protein>
    <recommendedName>
        <fullName evidence="15">Synaptobrevin</fullName>
    </recommendedName>
</protein>
<dbReference type="InterPro" id="IPR019150">
    <property type="entry name" value="Vesicle_transport_protein_Use1"/>
</dbReference>